<dbReference type="InParanoid" id="G5A088"/>
<organism evidence="1 2">
    <name type="scientific">Phytophthora sojae (strain P6497)</name>
    <name type="common">Soybean stem and root rot agent</name>
    <name type="synonym">Phytophthora megasperma f. sp. glycines</name>
    <dbReference type="NCBI Taxonomy" id="1094619"/>
    <lineage>
        <taxon>Eukaryota</taxon>
        <taxon>Sar</taxon>
        <taxon>Stramenopiles</taxon>
        <taxon>Oomycota</taxon>
        <taxon>Peronosporomycetes</taxon>
        <taxon>Peronosporales</taxon>
        <taxon>Peronosporaceae</taxon>
        <taxon>Phytophthora</taxon>
    </lineage>
</organism>
<protein>
    <submittedName>
        <fullName evidence="1">Uncharacterized protein</fullName>
    </submittedName>
</protein>
<keyword evidence="2" id="KW-1185">Reference proteome</keyword>
<dbReference type="KEGG" id="psoj:PHYSODRAFT_442512"/>
<dbReference type="AlphaFoldDB" id="G5A088"/>
<dbReference type="GeneID" id="20652698"/>
<gene>
    <name evidence="1" type="ORF">PHYSODRAFT_442512</name>
</gene>
<dbReference type="Proteomes" id="UP000002640">
    <property type="component" value="Unassembled WGS sequence"/>
</dbReference>
<evidence type="ECO:0000313" key="1">
    <source>
        <dbReference type="EMBL" id="EGZ10477.1"/>
    </source>
</evidence>
<dbReference type="STRING" id="1094619.G5A088"/>
<name>G5A088_PHYSP</name>
<proteinExistence type="predicted"/>
<dbReference type="EMBL" id="JH159158">
    <property type="protein sequence ID" value="EGZ10477.1"/>
    <property type="molecule type" value="Genomic_DNA"/>
</dbReference>
<dbReference type="RefSeq" id="XP_009533222.1">
    <property type="nucleotide sequence ID" value="XM_009534927.1"/>
</dbReference>
<evidence type="ECO:0000313" key="2">
    <source>
        <dbReference type="Proteomes" id="UP000002640"/>
    </source>
</evidence>
<feature type="non-terminal residue" evidence="1">
    <location>
        <position position="1"/>
    </location>
</feature>
<accession>G5A088</accession>
<feature type="non-terminal residue" evidence="1">
    <location>
        <position position="104"/>
    </location>
</feature>
<sequence>ATLVYDVKDCKSAPVEFTVQPVGRCSASTIAACQKIDFWSSALYQASDCVEDVAEFAASKFGNVPYLIVENYAADTNCQTLKTAVVYKADGKCYPRVSDGTYFK</sequence>
<reference evidence="1 2" key="1">
    <citation type="journal article" date="2006" name="Science">
        <title>Phytophthora genome sequences uncover evolutionary origins and mechanisms of pathogenesis.</title>
        <authorList>
            <person name="Tyler B.M."/>
            <person name="Tripathy S."/>
            <person name="Zhang X."/>
            <person name="Dehal P."/>
            <person name="Jiang R.H."/>
            <person name="Aerts A."/>
            <person name="Arredondo F.D."/>
            <person name="Baxter L."/>
            <person name="Bensasson D."/>
            <person name="Beynon J.L."/>
            <person name="Chapman J."/>
            <person name="Damasceno C.M."/>
            <person name="Dorrance A.E."/>
            <person name="Dou D."/>
            <person name="Dickerman A.W."/>
            <person name="Dubchak I.L."/>
            <person name="Garbelotto M."/>
            <person name="Gijzen M."/>
            <person name="Gordon S.G."/>
            <person name="Govers F."/>
            <person name="Grunwald N.J."/>
            <person name="Huang W."/>
            <person name="Ivors K.L."/>
            <person name="Jones R.W."/>
            <person name="Kamoun S."/>
            <person name="Krampis K."/>
            <person name="Lamour K.H."/>
            <person name="Lee M.K."/>
            <person name="McDonald W.H."/>
            <person name="Medina M."/>
            <person name="Meijer H.J."/>
            <person name="Nordberg E.K."/>
            <person name="Maclean D.J."/>
            <person name="Ospina-Giraldo M.D."/>
            <person name="Morris P.F."/>
            <person name="Phuntumart V."/>
            <person name="Putnam N.H."/>
            <person name="Rash S."/>
            <person name="Rose J.K."/>
            <person name="Sakihama Y."/>
            <person name="Salamov A.A."/>
            <person name="Savidor A."/>
            <person name="Scheuring C.F."/>
            <person name="Smith B.M."/>
            <person name="Sobral B.W."/>
            <person name="Terry A."/>
            <person name="Torto-Alalibo T.A."/>
            <person name="Win J."/>
            <person name="Xu Z."/>
            <person name="Zhang H."/>
            <person name="Grigoriev I.V."/>
            <person name="Rokhsar D.S."/>
            <person name="Boore J.L."/>
        </authorList>
    </citation>
    <scope>NUCLEOTIDE SEQUENCE [LARGE SCALE GENOMIC DNA]</scope>
    <source>
        <strain evidence="1 2">P6497</strain>
    </source>
</reference>